<name>A0ABU0GT43_9BACL</name>
<evidence type="ECO:0000313" key="1">
    <source>
        <dbReference type="EMBL" id="MDQ0428522.1"/>
    </source>
</evidence>
<proteinExistence type="predicted"/>
<keyword evidence="2" id="KW-1185">Reference proteome</keyword>
<dbReference type="Proteomes" id="UP001241988">
    <property type="component" value="Unassembled WGS sequence"/>
</dbReference>
<evidence type="ECO:0000313" key="2">
    <source>
        <dbReference type="Proteomes" id="UP001241988"/>
    </source>
</evidence>
<comment type="caution">
    <text evidence="1">The sequence shown here is derived from an EMBL/GenBank/DDBJ whole genome shotgun (WGS) entry which is preliminary data.</text>
</comment>
<protein>
    <recommendedName>
        <fullName evidence="3">Nucleoid-associated protein</fullName>
    </recommendedName>
</protein>
<evidence type="ECO:0008006" key="3">
    <source>
        <dbReference type="Google" id="ProtNLM"/>
    </source>
</evidence>
<organism evidence="1 2">
    <name type="scientific">Planomicrobium stackebrandtii</name>
    <dbReference type="NCBI Taxonomy" id="253160"/>
    <lineage>
        <taxon>Bacteria</taxon>
        <taxon>Bacillati</taxon>
        <taxon>Bacillota</taxon>
        <taxon>Bacilli</taxon>
        <taxon>Bacillales</taxon>
        <taxon>Caryophanaceae</taxon>
        <taxon>Planomicrobium</taxon>
    </lineage>
</organism>
<sequence length="350" mass="40361">MPIIEKMIVHNLNLKGNRPIYSEGLINLESLDHRDDALEFFKEHIRNNRLQGHTKICKFSDSQANHVKTSINEMSNLYSNPREDYSFDELFKRKSIVITDHLANSMRGKSSSDGSIFIFLYTYEESRFLGLLKMDPNLGIQVNDDLTLTVRPSMLPSTKEKLHKSAFIKFQSQFITDEAHLFVLDRQQTQDEPAKYFLRDFLQAIEKANSSNLTTAIEREIKVEICGRIEDPRIVSEFSSRLKTTLIHADRFNLDEDLPLLIRGLLPDGFAIEESIRVIKNKVVAKFPDAIFEFVPDPLKVKDLIYKSEDQNVTIKIHSAIDERLFTYTKDEEGNTIFKFSPALNVIPKS</sequence>
<dbReference type="RefSeq" id="WP_308786696.1">
    <property type="nucleotide sequence ID" value="NZ_JAUSWB010000003.1"/>
</dbReference>
<accession>A0ABU0GT43</accession>
<reference evidence="1 2" key="1">
    <citation type="submission" date="2023-07" db="EMBL/GenBank/DDBJ databases">
        <title>Genomic Encyclopedia of Type Strains, Phase IV (KMG-IV): sequencing the most valuable type-strain genomes for metagenomic binning, comparative biology and taxonomic classification.</title>
        <authorList>
            <person name="Goeker M."/>
        </authorList>
    </citation>
    <scope>NUCLEOTIDE SEQUENCE [LARGE SCALE GENOMIC DNA]</scope>
    <source>
        <strain evidence="1 2">DSM 16419</strain>
    </source>
</reference>
<gene>
    <name evidence="1" type="ORF">QOZ98_001348</name>
</gene>
<dbReference type="EMBL" id="JAUSWB010000003">
    <property type="protein sequence ID" value="MDQ0428522.1"/>
    <property type="molecule type" value="Genomic_DNA"/>
</dbReference>